<sequence length="271" mass="29131">MTTLRLTSPFVASRGIPVSLVAILLLALIWWALTNVFAVPEYIFPSLSSVASALWEALLSGRLLDDTRISIIRLLLGAVVGIISGIALGFLVGLSRTARIAVEPLINAFSGIAGIAWIPLALAWFGTGLAMSTFVIWNGMFFVVFANTILGVSRVPPTYAQAIFTLGGDRREVLRSVILPGALPDILTGVRVGLAFAWRSLIAAELMGSPMGLGQWVNEAATYQRTDRILAGCLTIAVLGVLLETLMVSWIARRTVVRWGTVAVAEERKAR</sequence>
<keyword evidence="3" id="KW-1003">Cell membrane</keyword>
<reference evidence="9" key="2">
    <citation type="submission" date="2015-12" db="EMBL/GenBank/DDBJ databases">
        <authorList>
            <person name="Shamseldin A."/>
            <person name="Moawad H."/>
            <person name="Abd El-Rahim W.M."/>
            <person name="Sadowsky M.J."/>
        </authorList>
    </citation>
    <scope>NUCLEOTIDE SEQUENCE</scope>
    <source>
        <strain evidence="9">FG01</strain>
    </source>
</reference>
<dbReference type="Proteomes" id="UP000295043">
    <property type="component" value="Unassembled WGS sequence"/>
</dbReference>
<dbReference type="CDD" id="cd06261">
    <property type="entry name" value="TM_PBP2"/>
    <property type="match status" value="1"/>
</dbReference>
<proteinExistence type="inferred from homology"/>
<feature type="transmembrane region" description="Helical" evidence="7">
    <location>
        <begin position="229"/>
        <end position="252"/>
    </location>
</feature>
<evidence type="ECO:0000256" key="2">
    <source>
        <dbReference type="ARBA" id="ARBA00022448"/>
    </source>
</evidence>
<dbReference type="SUPFAM" id="SSF161098">
    <property type="entry name" value="MetI-like"/>
    <property type="match status" value="1"/>
</dbReference>
<gene>
    <name evidence="9" type="ORF">ATY31_02350</name>
    <name evidence="10" type="ORF">EV184_11998</name>
</gene>
<dbReference type="EMBL" id="LODU01000003">
    <property type="protein sequence ID" value="POH35332.1"/>
    <property type="molecule type" value="Genomic_DNA"/>
</dbReference>
<dbReference type="InterPro" id="IPR000515">
    <property type="entry name" value="MetI-like"/>
</dbReference>
<accession>A0A2S3YUK2</accession>
<comment type="subcellular location">
    <subcellularLocation>
        <location evidence="1 7">Cell membrane</location>
        <topology evidence="1 7">Multi-pass membrane protein</topology>
    </subcellularLocation>
</comment>
<evidence type="ECO:0000256" key="3">
    <source>
        <dbReference type="ARBA" id="ARBA00022475"/>
    </source>
</evidence>
<dbReference type="RefSeq" id="WP_097527050.1">
    <property type="nucleotide sequence ID" value="NZ_LODU01000003.1"/>
</dbReference>
<keyword evidence="6 7" id="KW-0472">Membrane</keyword>
<feature type="transmembrane region" description="Helical" evidence="7">
    <location>
        <begin position="71"/>
        <end position="93"/>
    </location>
</feature>
<dbReference type="PANTHER" id="PTHR30151:SF0">
    <property type="entry name" value="ABC TRANSPORTER PERMEASE PROTEIN MJ0413-RELATED"/>
    <property type="match status" value="1"/>
</dbReference>
<dbReference type="Gene3D" id="1.10.3720.10">
    <property type="entry name" value="MetI-like"/>
    <property type="match status" value="1"/>
</dbReference>
<evidence type="ECO:0000313" key="9">
    <source>
        <dbReference type="EMBL" id="POH35332.1"/>
    </source>
</evidence>
<dbReference type="GO" id="GO:0005886">
    <property type="term" value="C:plasma membrane"/>
    <property type="evidence" value="ECO:0007669"/>
    <property type="project" value="UniProtKB-SubCell"/>
</dbReference>
<comment type="caution">
    <text evidence="9">The sequence shown here is derived from an EMBL/GenBank/DDBJ whole genome shotgun (WGS) entry which is preliminary data.</text>
</comment>
<protein>
    <submittedName>
        <fullName evidence="10">NitT/TauT family transport system permease protein/taurine transport system permease protein</fullName>
    </submittedName>
</protein>
<evidence type="ECO:0000259" key="8">
    <source>
        <dbReference type="PROSITE" id="PS50928"/>
    </source>
</evidence>
<dbReference type="Proteomes" id="UP000237511">
    <property type="component" value="Unassembled WGS sequence"/>
</dbReference>
<dbReference type="InterPro" id="IPR035906">
    <property type="entry name" value="MetI-like_sf"/>
</dbReference>
<evidence type="ECO:0000256" key="4">
    <source>
        <dbReference type="ARBA" id="ARBA00022692"/>
    </source>
</evidence>
<dbReference type="PANTHER" id="PTHR30151">
    <property type="entry name" value="ALKANE SULFONATE ABC TRANSPORTER-RELATED, MEMBRANE SUBUNIT"/>
    <property type="match status" value="1"/>
</dbReference>
<keyword evidence="2 7" id="KW-0813">Transport</keyword>
<dbReference type="PROSITE" id="PS50928">
    <property type="entry name" value="ABC_TM1"/>
    <property type="match status" value="1"/>
</dbReference>
<evidence type="ECO:0000313" key="12">
    <source>
        <dbReference type="Proteomes" id="UP000295043"/>
    </source>
</evidence>
<evidence type="ECO:0000256" key="1">
    <source>
        <dbReference type="ARBA" id="ARBA00004651"/>
    </source>
</evidence>
<comment type="similarity">
    <text evidence="7">Belongs to the binding-protein-dependent transport system permease family.</text>
</comment>
<evidence type="ECO:0000256" key="6">
    <source>
        <dbReference type="ARBA" id="ARBA00023136"/>
    </source>
</evidence>
<dbReference type="GO" id="GO:0055085">
    <property type="term" value="P:transmembrane transport"/>
    <property type="evidence" value="ECO:0007669"/>
    <property type="project" value="InterPro"/>
</dbReference>
<keyword evidence="4 7" id="KW-0812">Transmembrane</keyword>
<dbReference type="EMBL" id="SLVU01000019">
    <property type="protein sequence ID" value="TCN25328.1"/>
    <property type="molecule type" value="Genomic_DNA"/>
</dbReference>
<evidence type="ECO:0000256" key="7">
    <source>
        <dbReference type="RuleBase" id="RU363032"/>
    </source>
</evidence>
<keyword evidence="5 7" id="KW-1133">Transmembrane helix</keyword>
<organism evidence="9 11">
    <name type="scientific">Sinorhizobium americanum</name>
    <dbReference type="NCBI Taxonomy" id="194963"/>
    <lineage>
        <taxon>Bacteria</taxon>
        <taxon>Pseudomonadati</taxon>
        <taxon>Pseudomonadota</taxon>
        <taxon>Alphaproteobacteria</taxon>
        <taxon>Hyphomicrobiales</taxon>
        <taxon>Rhizobiaceae</taxon>
        <taxon>Sinorhizobium/Ensifer group</taxon>
        <taxon>Sinorhizobium</taxon>
    </lineage>
</organism>
<dbReference type="Pfam" id="PF00528">
    <property type="entry name" value="BPD_transp_1"/>
    <property type="match status" value="1"/>
</dbReference>
<evidence type="ECO:0000313" key="11">
    <source>
        <dbReference type="Proteomes" id="UP000237511"/>
    </source>
</evidence>
<dbReference type="AlphaFoldDB" id="A0A2S3YUK2"/>
<feature type="domain" description="ABC transmembrane type-1" evidence="8">
    <location>
        <begin position="63"/>
        <end position="247"/>
    </location>
</feature>
<reference evidence="9 11" key="1">
    <citation type="journal article" date="2014" name="Syst. Appl. Microbiol.">
        <title>Microsymbionts of Phaseolus vulgaris in acid and alkaline soils of Mexico.</title>
        <authorList>
            <person name="Verastegui-Valdes M.M."/>
            <person name="Zhang Y.J."/>
            <person name="Rivera-Orduna F.N."/>
            <person name="Cheng H.P."/>
            <person name="Sui X.H."/>
            <person name="Wang E.T."/>
        </authorList>
    </citation>
    <scope>NUCLEOTIDE SEQUENCE [LARGE SCALE GENOMIC DNA]</scope>
    <source>
        <strain evidence="9 11">FG01</strain>
    </source>
</reference>
<feature type="transmembrane region" description="Helical" evidence="7">
    <location>
        <begin position="131"/>
        <end position="152"/>
    </location>
</feature>
<evidence type="ECO:0000256" key="5">
    <source>
        <dbReference type="ARBA" id="ARBA00022989"/>
    </source>
</evidence>
<reference evidence="10 12" key="3">
    <citation type="submission" date="2019-03" db="EMBL/GenBank/DDBJ databases">
        <title>Genomic Encyclopedia of Type Strains, Phase IV (KMG-V): Genome sequencing to study the core and pangenomes of soil and plant-associated prokaryotes.</title>
        <authorList>
            <person name="Whitman W."/>
        </authorList>
    </citation>
    <scope>NUCLEOTIDE SEQUENCE [LARGE SCALE GENOMIC DNA]</scope>
    <source>
        <strain evidence="10 12">23C40</strain>
    </source>
</reference>
<feature type="transmembrane region" description="Helical" evidence="7">
    <location>
        <begin position="105"/>
        <end position="125"/>
    </location>
</feature>
<name>A0A2S3YUK2_9HYPH</name>
<evidence type="ECO:0000313" key="10">
    <source>
        <dbReference type="EMBL" id="TCN25328.1"/>
    </source>
</evidence>